<gene>
    <name evidence="1" type="ORF">SAMN04489720_1294</name>
</gene>
<reference evidence="2" key="1">
    <citation type="submission" date="2016-10" db="EMBL/GenBank/DDBJ databases">
        <authorList>
            <person name="Varghese N."/>
            <person name="Submissions S."/>
        </authorList>
    </citation>
    <scope>NUCLEOTIDE SEQUENCE [LARGE SCALE GENOMIC DNA]</scope>
    <source>
        <strain evidence="2">DSM 22002</strain>
    </source>
</reference>
<protein>
    <recommendedName>
        <fullName evidence="3">Cof subfamily of IIB subfamily of haloacid dehalogenase superfamily/HAD-superfamily hydrolase, subfamily IIB</fullName>
    </recommendedName>
</protein>
<dbReference type="OrthoDB" id="3180855at2"/>
<dbReference type="PROSITE" id="PS01229">
    <property type="entry name" value="COF_2"/>
    <property type="match status" value="1"/>
</dbReference>
<evidence type="ECO:0000313" key="2">
    <source>
        <dbReference type="Proteomes" id="UP000198822"/>
    </source>
</evidence>
<name>A0A1G8CJ72_9MICO</name>
<dbReference type="GO" id="GO:0005829">
    <property type="term" value="C:cytosol"/>
    <property type="evidence" value="ECO:0007669"/>
    <property type="project" value="TreeGrafter"/>
</dbReference>
<organism evidence="1 2">
    <name type="scientific">Agrococcus jejuensis</name>
    <dbReference type="NCBI Taxonomy" id="399736"/>
    <lineage>
        <taxon>Bacteria</taxon>
        <taxon>Bacillati</taxon>
        <taxon>Actinomycetota</taxon>
        <taxon>Actinomycetes</taxon>
        <taxon>Micrococcales</taxon>
        <taxon>Microbacteriaceae</taxon>
        <taxon>Agrococcus</taxon>
    </lineage>
</organism>
<dbReference type="EMBL" id="LT629695">
    <property type="protein sequence ID" value="SDH44920.1"/>
    <property type="molecule type" value="Genomic_DNA"/>
</dbReference>
<evidence type="ECO:0008006" key="3">
    <source>
        <dbReference type="Google" id="ProtNLM"/>
    </source>
</evidence>
<dbReference type="NCBIfam" id="TIGR01484">
    <property type="entry name" value="HAD-SF-IIB"/>
    <property type="match status" value="1"/>
</dbReference>
<dbReference type="GO" id="GO:0016791">
    <property type="term" value="F:phosphatase activity"/>
    <property type="evidence" value="ECO:0007669"/>
    <property type="project" value="UniProtKB-ARBA"/>
</dbReference>
<dbReference type="RefSeq" id="WP_157674696.1">
    <property type="nucleotide sequence ID" value="NZ_LT629695.1"/>
</dbReference>
<proteinExistence type="predicted"/>
<dbReference type="InterPro" id="IPR036412">
    <property type="entry name" value="HAD-like_sf"/>
</dbReference>
<sequence>MPHASGARVVFLDVDGTIMDHTARIAESTVEAVRRARANGHTVLLATGRAPGEVPEHVAAIGFDGAITAGGGYAAIGDEQVLERTMDAELTARMVAVFEDAGVDYYLQAYDGVYPTEHVHLRYADYLREHAGETFDGIEPHEHPRVRPLVQTEPLPLDGIAKAMFIGEDLGLFARISQALGTDFHVITGTMPHLGSASGEVSRAGVTKGAAIEHVLPLLGFTADEAIGIGDSSNDVEMFDVVGVGIAMADAVVEVRDRASESTTGVLDDGIWNAFVRHGLV</sequence>
<accession>A0A1G8CJ72</accession>
<dbReference type="SUPFAM" id="SSF56784">
    <property type="entry name" value="HAD-like"/>
    <property type="match status" value="1"/>
</dbReference>
<dbReference type="Pfam" id="PF08282">
    <property type="entry name" value="Hydrolase_3"/>
    <property type="match status" value="1"/>
</dbReference>
<dbReference type="Proteomes" id="UP000198822">
    <property type="component" value="Chromosome I"/>
</dbReference>
<evidence type="ECO:0000313" key="1">
    <source>
        <dbReference type="EMBL" id="SDH44920.1"/>
    </source>
</evidence>
<dbReference type="STRING" id="399736.SAMN04489720_1294"/>
<dbReference type="InterPro" id="IPR006379">
    <property type="entry name" value="HAD-SF_hydro_IIB"/>
</dbReference>
<dbReference type="InterPro" id="IPR000150">
    <property type="entry name" value="Cof"/>
</dbReference>
<dbReference type="NCBIfam" id="TIGR00099">
    <property type="entry name" value="Cof-subfamily"/>
    <property type="match status" value="1"/>
</dbReference>
<dbReference type="AlphaFoldDB" id="A0A1G8CJ72"/>
<dbReference type="PANTHER" id="PTHR10000">
    <property type="entry name" value="PHOSPHOSERINE PHOSPHATASE"/>
    <property type="match status" value="1"/>
</dbReference>
<keyword evidence="2" id="KW-1185">Reference proteome</keyword>
<dbReference type="Gene3D" id="3.40.50.1000">
    <property type="entry name" value="HAD superfamily/HAD-like"/>
    <property type="match status" value="1"/>
</dbReference>
<dbReference type="PANTHER" id="PTHR10000:SF25">
    <property type="entry name" value="PHOSPHATASE YKRA-RELATED"/>
    <property type="match status" value="1"/>
</dbReference>
<dbReference type="InterPro" id="IPR023214">
    <property type="entry name" value="HAD_sf"/>
</dbReference>
<dbReference type="Gene3D" id="3.30.1240.10">
    <property type="match status" value="1"/>
</dbReference>
<dbReference type="GO" id="GO:0000287">
    <property type="term" value="F:magnesium ion binding"/>
    <property type="evidence" value="ECO:0007669"/>
    <property type="project" value="TreeGrafter"/>
</dbReference>